<dbReference type="eggNOG" id="ENOG502S64Q">
    <property type="taxonomic scope" value="Eukaryota"/>
</dbReference>
<dbReference type="OrthoDB" id="5583277at2759"/>
<dbReference type="PANTHER" id="PTHR36853">
    <property type="entry name" value="EXPRESSED PROTEIN"/>
    <property type="match status" value="1"/>
</dbReference>
<protein>
    <submittedName>
        <fullName evidence="6">Uncharacterized protein</fullName>
    </submittedName>
</protein>
<feature type="chain" id="PRO_5004519222" evidence="3">
    <location>
        <begin position="19"/>
        <end position="389"/>
    </location>
</feature>
<dbReference type="EMBL" id="KE145363">
    <property type="protein sequence ID" value="EPE30752.1"/>
    <property type="molecule type" value="Genomic_DNA"/>
</dbReference>
<keyword evidence="2" id="KW-0472">Membrane</keyword>
<evidence type="ECO:0000259" key="4">
    <source>
        <dbReference type="Pfam" id="PF12955"/>
    </source>
</evidence>
<keyword evidence="7" id="KW-1185">Reference proteome</keyword>
<dbReference type="Pfam" id="PF21656">
    <property type="entry name" value="DUF6859"/>
    <property type="match status" value="1"/>
</dbReference>
<dbReference type="AlphaFoldDB" id="S3CWL0"/>
<dbReference type="OMA" id="DVSVPFW"/>
<evidence type="ECO:0000313" key="7">
    <source>
        <dbReference type="Proteomes" id="UP000016922"/>
    </source>
</evidence>
<evidence type="ECO:0000256" key="3">
    <source>
        <dbReference type="SAM" id="SignalP"/>
    </source>
</evidence>
<feature type="region of interest" description="Disordered" evidence="1">
    <location>
        <begin position="211"/>
        <end position="231"/>
    </location>
</feature>
<proteinExistence type="predicted"/>
<feature type="signal peptide" evidence="3">
    <location>
        <begin position="1"/>
        <end position="18"/>
    </location>
</feature>
<dbReference type="Pfam" id="PF12955">
    <property type="entry name" value="Vps3844_C"/>
    <property type="match status" value="1"/>
</dbReference>
<evidence type="ECO:0000256" key="1">
    <source>
        <dbReference type="SAM" id="MobiDB-lite"/>
    </source>
</evidence>
<dbReference type="KEGG" id="glz:GLAREA_03719"/>
<dbReference type="GO" id="GO:0005783">
    <property type="term" value="C:endoplasmic reticulum"/>
    <property type="evidence" value="ECO:0007669"/>
    <property type="project" value="TreeGrafter"/>
</dbReference>
<evidence type="ECO:0000256" key="2">
    <source>
        <dbReference type="SAM" id="Phobius"/>
    </source>
</evidence>
<name>S3CWL0_GLAL2</name>
<evidence type="ECO:0000313" key="6">
    <source>
        <dbReference type="EMBL" id="EPE30752.1"/>
    </source>
</evidence>
<accession>S3CWL0</accession>
<keyword evidence="2" id="KW-1133">Transmembrane helix</keyword>
<gene>
    <name evidence="6" type="ORF">GLAREA_03719</name>
</gene>
<feature type="domain" description="Vacuolar sorting protein Vps3844 N-terminal" evidence="5">
    <location>
        <begin position="40"/>
        <end position="142"/>
    </location>
</feature>
<keyword evidence="2" id="KW-0812">Transmembrane</keyword>
<feature type="transmembrane region" description="Helical" evidence="2">
    <location>
        <begin position="347"/>
        <end position="366"/>
    </location>
</feature>
<dbReference type="RefSeq" id="XP_008082163.1">
    <property type="nucleotide sequence ID" value="XM_008083972.1"/>
</dbReference>
<dbReference type="InterPro" id="IPR053065">
    <property type="entry name" value="Archenteron_Induction-Rel"/>
</dbReference>
<sequence>MKLLTSLLVPAFIGAASAAVSADVYIIQGEESSTPSNPITLNPEQARLVLAQRLGSSRYHDLSGADETTLSYINQFGGAHESLFEDVPTDKATELVLIVEGIDKNVAGLLLESWGSPRPSFSIVSPPSMRENKKLVDDLNKQCGQAKDCTLEDAINPFDVKCWNGKSKAIHYDLGDKKACCIGLGFDQLANNSIRMRKGEMNTVVILMPQQSRSSKTPKQPYGSYDTPSQVSIGRRQASEEIISESLAVASSPPIMPPKPASFKATNSSSNATLVGPQKVCHATIEGCNTATNGCSGHGTCFQKYGGCFTCGCVPQNETYTIGKEKHQTTVLYGGPACNKRDISGPFWLITVFTIVMVGLVSWAIGMMFSIGEEKLPGVIGAGVSSKAR</sequence>
<dbReference type="HOGENOM" id="CLU_054960_0_0_1"/>
<dbReference type="InterPro" id="IPR049205">
    <property type="entry name" value="Vps3844_N"/>
</dbReference>
<organism evidence="6 7">
    <name type="scientific">Glarea lozoyensis (strain ATCC 20868 / MF5171)</name>
    <dbReference type="NCBI Taxonomy" id="1116229"/>
    <lineage>
        <taxon>Eukaryota</taxon>
        <taxon>Fungi</taxon>
        <taxon>Dikarya</taxon>
        <taxon>Ascomycota</taxon>
        <taxon>Pezizomycotina</taxon>
        <taxon>Leotiomycetes</taxon>
        <taxon>Helotiales</taxon>
        <taxon>Helotiaceae</taxon>
        <taxon>Glarea</taxon>
    </lineage>
</organism>
<feature type="domain" description="Vacuolar sorting protein Vps3844 C-terminal" evidence="4">
    <location>
        <begin position="281"/>
        <end position="382"/>
    </location>
</feature>
<dbReference type="Proteomes" id="UP000016922">
    <property type="component" value="Unassembled WGS sequence"/>
</dbReference>
<reference evidence="6 7" key="1">
    <citation type="journal article" date="2013" name="BMC Genomics">
        <title>Genomics-driven discovery of the pneumocandin biosynthetic gene cluster in the fungus Glarea lozoyensis.</title>
        <authorList>
            <person name="Chen L."/>
            <person name="Yue Q."/>
            <person name="Zhang X."/>
            <person name="Xiang M."/>
            <person name="Wang C."/>
            <person name="Li S."/>
            <person name="Che Y."/>
            <person name="Ortiz-Lopez F.J."/>
            <person name="Bills G.F."/>
            <person name="Liu X."/>
            <person name="An Z."/>
        </authorList>
    </citation>
    <scope>NUCLEOTIDE SEQUENCE [LARGE SCALE GENOMIC DNA]</scope>
    <source>
        <strain evidence="7">ATCC 20868 / MF5171</strain>
    </source>
</reference>
<dbReference type="PANTHER" id="PTHR36853:SF1">
    <property type="entry name" value="DUF3844 DOMAIN-CONTAINING PROTEIN"/>
    <property type="match status" value="1"/>
</dbReference>
<evidence type="ECO:0000259" key="5">
    <source>
        <dbReference type="Pfam" id="PF21656"/>
    </source>
</evidence>
<dbReference type="InterPro" id="IPR024382">
    <property type="entry name" value="Vps3844_C"/>
</dbReference>
<dbReference type="GeneID" id="19462774"/>
<keyword evidence="3" id="KW-0732">Signal</keyword>